<dbReference type="Proteomes" id="UP000078559">
    <property type="component" value="Chromosome 4"/>
</dbReference>
<proteinExistence type="predicted"/>
<dbReference type="AlphaFoldDB" id="A0A194VYP3"/>
<name>A0A194VYP3_CYTMA</name>
<evidence type="ECO:0000313" key="2">
    <source>
        <dbReference type="Proteomes" id="UP000078559"/>
    </source>
</evidence>
<keyword evidence="2" id="KW-1185">Reference proteome</keyword>
<sequence>MPNRLQPTIRKSLPPHWEVIDESLLEFTYDADQAIYPAPSLTYDRLKSWAESCPELCIVLRRGHDDGQPQVSSASAVSESVLGSIIVLPLLRRYWVQLTAEMRSEGPLLQEHDVDPMEMFPPRTGALGSEKAEVGLHVFHIERFAGFMTGEEVKRIGFTQLALEEIRGRVEVKFPYWRVMGYSALTVTPEGSRAFKRSGFSPTYTSSTAEGGKVEMMIRKGA</sequence>
<organism evidence="1 2">
    <name type="scientific">Cytospora mali</name>
    <name type="common">Apple Valsa canker fungus</name>
    <name type="synonym">Valsa mali</name>
    <dbReference type="NCBI Taxonomy" id="578113"/>
    <lineage>
        <taxon>Eukaryota</taxon>
        <taxon>Fungi</taxon>
        <taxon>Dikarya</taxon>
        <taxon>Ascomycota</taxon>
        <taxon>Pezizomycotina</taxon>
        <taxon>Sordariomycetes</taxon>
        <taxon>Sordariomycetidae</taxon>
        <taxon>Diaporthales</taxon>
        <taxon>Cytosporaceae</taxon>
        <taxon>Cytospora</taxon>
    </lineage>
</organism>
<gene>
    <name evidence="1" type="ORF">VM1G_03974</name>
</gene>
<evidence type="ECO:0000313" key="1">
    <source>
        <dbReference type="EMBL" id="KUI68988.1"/>
    </source>
</evidence>
<dbReference type="OrthoDB" id="4735138at2759"/>
<reference evidence="1" key="1">
    <citation type="submission" date="2014-12" db="EMBL/GenBank/DDBJ databases">
        <title>Genome Sequence of Valsa Canker Pathogens Uncovers a Specific Adaption of Colonization on Woody Bark.</title>
        <authorList>
            <person name="Yin Z."/>
            <person name="Liu H."/>
            <person name="Gao X."/>
            <person name="Li Z."/>
            <person name="Song N."/>
            <person name="Ke X."/>
            <person name="Dai Q."/>
            <person name="Wu Y."/>
            <person name="Sun Y."/>
            <person name="Xu J.-R."/>
            <person name="Kang Z.K."/>
            <person name="Wang L."/>
            <person name="Huang L."/>
        </authorList>
    </citation>
    <scope>NUCLEOTIDE SEQUENCE [LARGE SCALE GENOMIC DNA]</scope>
    <source>
        <strain evidence="1">03-8</strain>
    </source>
</reference>
<protein>
    <recommendedName>
        <fullName evidence="3">N-acetyltransferase domain-containing protein</fullName>
    </recommendedName>
</protein>
<accession>A0A194VYP3</accession>
<evidence type="ECO:0008006" key="3">
    <source>
        <dbReference type="Google" id="ProtNLM"/>
    </source>
</evidence>
<dbReference type="EMBL" id="CM003101">
    <property type="protein sequence ID" value="KUI68988.1"/>
    <property type="molecule type" value="Genomic_DNA"/>
</dbReference>